<accession>A0A7K1SR37</accession>
<comment type="caution">
    <text evidence="1">The sequence shown here is derived from an EMBL/GenBank/DDBJ whole genome shotgun (WGS) entry which is preliminary data.</text>
</comment>
<dbReference type="EMBL" id="WPIN01000036">
    <property type="protein sequence ID" value="MVM36274.1"/>
    <property type="molecule type" value="Genomic_DNA"/>
</dbReference>
<proteinExistence type="predicted"/>
<reference evidence="1 2" key="1">
    <citation type="submission" date="2019-12" db="EMBL/GenBank/DDBJ databases">
        <title>Spirosoma sp. HMF4905 genome sequencing and assembly.</title>
        <authorList>
            <person name="Kang H."/>
            <person name="Cha I."/>
            <person name="Kim H."/>
            <person name="Joh K."/>
        </authorList>
    </citation>
    <scope>NUCLEOTIDE SEQUENCE [LARGE SCALE GENOMIC DNA]</scope>
    <source>
        <strain evidence="1 2">HMF4905</strain>
    </source>
</reference>
<evidence type="ECO:0000313" key="1">
    <source>
        <dbReference type="EMBL" id="MVM36274.1"/>
    </source>
</evidence>
<evidence type="ECO:0000313" key="2">
    <source>
        <dbReference type="Proteomes" id="UP000436006"/>
    </source>
</evidence>
<protein>
    <submittedName>
        <fullName evidence="1">Uncharacterized protein</fullName>
    </submittedName>
</protein>
<gene>
    <name evidence="1" type="ORF">GO755_40070</name>
</gene>
<dbReference type="AlphaFoldDB" id="A0A7K1SR37"/>
<sequence length="150" mass="17240">MKSLKKFNHLTFQSVPKVNKTTVGRWVGAMKGMYRGMGNRTIAVMHDNTANYSALGILCEITEPEKWKHREGYLWHDDYLTFPSSGLLQRQGIPVSLAMLVYTLNEDCGKSLGFTANYLDRKYLKRISHSHKARRRGTVIKSVYRRMVVA</sequence>
<name>A0A7K1SR37_9BACT</name>
<organism evidence="1 2">
    <name type="scientific">Spirosoma arboris</name>
    <dbReference type="NCBI Taxonomy" id="2682092"/>
    <lineage>
        <taxon>Bacteria</taxon>
        <taxon>Pseudomonadati</taxon>
        <taxon>Bacteroidota</taxon>
        <taxon>Cytophagia</taxon>
        <taxon>Cytophagales</taxon>
        <taxon>Cytophagaceae</taxon>
        <taxon>Spirosoma</taxon>
    </lineage>
</organism>
<keyword evidence="2" id="KW-1185">Reference proteome</keyword>
<dbReference type="RefSeq" id="WP_157591072.1">
    <property type="nucleotide sequence ID" value="NZ_WPIN01000036.1"/>
</dbReference>
<dbReference type="Proteomes" id="UP000436006">
    <property type="component" value="Unassembled WGS sequence"/>
</dbReference>